<organism evidence="9 10">
    <name type="scientific">Nocardioides yefusunii</name>
    <dbReference type="NCBI Taxonomy" id="2500546"/>
    <lineage>
        <taxon>Bacteria</taxon>
        <taxon>Bacillati</taxon>
        <taxon>Actinomycetota</taxon>
        <taxon>Actinomycetes</taxon>
        <taxon>Propionibacteriales</taxon>
        <taxon>Nocardioidaceae</taxon>
        <taxon>Nocardioides</taxon>
    </lineage>
</organism>
<comment type="caution">
    <text evidence="7">Lacks conserved residue(s) required for the propagation of feature annotation.</text>
</comment>
<dbReference type="PANTHER" id="PTHR11108:SF1">
    <property type="entry name" value="FERROCHELATASE, MITOCHONDRIAL"/>
    <property type="match status" value="1"/>
</dbReference>
<evidence type="ECO:0000313" key="10">
    <source>
        <dbReference type="Proteomes" id="UP001596098"/>
    </source>
</evidence>
<dbReference type="NCBIfam" id="NF000689">
    <property type="entry name" value="PRK00035.2-1"/>
    <property type="match status" value="1"/>
</dbReference>
<proteinExistence type="inferred from homology"/>
<feature type="binding site" evidence="7">
    <location>
        <position position="130"/>
    </location>
    <ligand>
        <name>Fe-coproporphyrin III</name>
        <dbReference type="ChEBI" id="CHEBI:68438"/>
    </ligand>
</feature>
<dbReference type="EC" id="4.99.1.9" evidence="7"/>
<protein>
    <recommendedName>
        <fullName evidence="7">Coproporphyrin III ferrochelatase</fullName>
        <ecNumber evidence="7">4.99.1.9</ecNumber>
    </recommendedName>
</protein>
<keyword evidence="7" id="KW-0963">Cytoplasm</keyword>
<dbReference type="PANTHER" id="PTHR11108">
    <property type="entry name" value="FERROCHELATASE"/>
    <property type="match status" value="1"/>
</dbReference>
<comment type="pathway">
    <text evidence="1 7">Porphyrin-containing compound metabolism; protoheme biosynthesis.</text>
</comment>
<evidence type="ECO:0000313" key="9">
    <source>
        <dbReference type="EMBL" id="MFC6153196.1"/>
    </source>
</evidence>
<name>A0ABW1QXT4_9ACTN</name>
<keyword evidence="3 7" id="KW-0350">Heme biosynthesis</keyword>
<dbReference type="Pfam" id="PF00762">
    <property type="entry name" value="Ferrochelatase"/>
    <property type="match status" value="1"/>
</dbReference>
<keyword evidence="7" id="KW-0479">Metal-binding</keyword>
<comment type="function">
    <text evidence="7">Involved in coproporphyrin-dependent heme b biosynthesis. Catalyzes the insertion of ferrous iron into coproporphyrin III to form Fe-coproporphyrin III.</text>
</comment>
<dbReference type="Proteomes" id="UP001596098">
    <property type="component" value="Unassembled WGS sequence"/>
</dbReference>
<evidence type="ECO:0000256" key="2">
    <source>
        <dbReference type="ARBA" id="ARBA00023004"/>
    </source>
</evidence>
<dbReference type="RefSeq" id="WP_128221057.1">
    <property type="nucleotide sequence ID" value="NZ_CP034929.1"/>
</dbReference>
<dbReference type="CDD" id="cd03411">
    <property type="entry name" value="Ferrochelatase_N"/>
    <property type="match status" value="1"/>
</dbReference>
<keyword evidence="2 7" id="KW-0408">Iron</keyword>
<evidence type="ECO:0000256" key="7">
    <source>
        <dbReference type="HAMAP-Rule" id="MF_00323"/>
    </source>
</evidence>
<reference evidence="10" key="1">
    <citation type="journal article" date="2019" name="Int. J. Syst. Evol. Microbiol.">
        <title>The Global Catalogue of Microorganisms (GCM) 10K type strain sequencing project: providing services to taxonomists for standard genome sequencing and annotation.</title>
        <authorList>
            <consortium name="The Broad Institute Genomics Platform"/>
            <consortium name="The Broad Institute Genome Sequencing Center for Infectious Disease"/>
            <person name="Wu L."/>
            <person name="Ma J."/>
        </authorList>
    </citation>
    <scope>NUCLEOTIDE SEQUENCE [LARGE SCALE GENOMIC DNA]</scope>
    <source>
        <strain evidence="10">DFY28</strain>
    </source>
</reference>
<accession>A0ABW1QXT4</accession>
<keyword evidence="10" id="KW-1185">Reference proteome</keyword>
<evidence type="ECO:0000256" key="5">
    <source>
        <dbReference type="ARBA" id="ARBA00023244"/>
    </source>
</evidence>
<feature type="binding site" evidence="7">
    <location>
        <position position="189"/>
    </location>
    <ligand>
        <name>Fe(2+)</name>
        <dbReference type="ChEBI" id="CHEBI:29033"/>
    </ligand>
</feature>
<dbReference type="EMBL" id="JBHSQI010000003">
    <property type="protein sequence ID" value="MFC6153196.1"/>
    <property type="molecule type" value="Genomic_DNA"/>
</dbReference>
<keyword evidence="5 7" id="KW-0627">Porphyrin biosynthesis</keyword>
<dbReference type="InterPro" id="IPR033659">
    <property type="entry name" value="Ferrochelatase_N"/>
</dbReference>
<evidence type="ECO:0000256" key="1">
    <source>
        <dbReference type="ARBA" id="ARBA00004744"/>
    </source>
</evidence>
<dbReference type="HAMAP" id="MF_00323">
    <property type="entry name" value="Ferrochelatase"/>
    <property type="match status" value="1"/>
</dbReference>
<evidence type="ECO:0000256" key="3">
    <source>
        <dbReference type="ARBA" id="ARBA00023133"/>
    </source>
</evidence>
<sequence>MTSSLGADVTPYDALLLLSFGGPEKPEDVVPFLENVTRGRGIPRERLEEVGQHYFGFGGKSPINDQNRALLAALRADLAEAGVDLPVYWGNRNWDPYLNDAVEQMKADGVQRAAVFTTSAYSSYSSCRQYRENLADVTAEVEGAPRLDRLRQYYNHPGFIDPFVDATLGCLADLDATLRDDAHLVFVTHSIPTTMNDGSGLNSPAGGGAYVRQHLDVMAQVTARVAEATGVERPHELVYCSRSGAPHVPWLEPDVNDRLAELAADGVKAVVMIPIGFVSDHMEVVYDLDTEAMATCAELGIEARRASTPGVDPRFVAMVRDLLLERAAVVRGVETVRRSVGALGAGPDLCAPGCCPHPRAPRPALCGRDDELPTNDEVNA</sequence>
<keyword evidence="4 7" id="KW-0456">Lyase</keyword>
<dbReference type="Gene3D" id="3.40.50.1400">
    <property type="match status" value="2"/>
</dbReference>
<dbReference type="InterPro" id="IPR033644">
    <property type="entry name" value="Ferrochelatase_C"/>
</dbReference>
<comment type="caution">
    <text evidence="9">The sequence shown here is derived from an EMBL/GenBank/DDBJ whole genome shotgun (WGS) entry which is preliminary data.</text>
</comment>
<dbReference type="NCBIfam" id="TIGR00109">
    <property type="entry name" value="hemH"/>
    <property type="match status" value="1"/>
</dbReference>
<evidence type="ECO:0000256" key="6">
    <source>
        <dbReference type="ARBA" id="ARBA00024536"/>
    </source>
</evidence>
<comment type="subcellular location">
    <subcellularLocation>
        <location evidence="7">Cytoplasm</location>
    </subcellularLocation>
</comment>
<feature type="binding site" evidence="7">
    <location>
        <position position="283"/>
    </location>
    <ligand>
        <name>Fe(2+)</name>
        <dbReference type="ChEBI" id="CHEBI:29033"/>
    </ligand>
</feature>
<dbReference type="InterPro" id="IPR001015">
    <property type="entry name" value="Ferrochelatase"/>
</dbReference>
<comment type="similarity">
    <text evidence="7 8">Belongs to the ferrochelatase family.</text>
</comment>
<dbReference type="SUPFAM" id="SSF53800">
    <property type="entry name" value="Chelatase"/>
    <property type="match status" value="1"/>
</dbReference>
<comment type="catalytic activity">
    <reaction evidence="6">
        <text>Fe-coproporphyrin III + 2 H(+) = coproporphyrin III + Fe(2+)</text>
        <dbReference type="Rhea" id="RHEA:49572"/>
        <dbReference type="ChEBI" id="CHEBI:15378"/>
        <dbReference type="ChEBI" id="CHEBI:29033"/>
        <dbReference type="ChEBI" id="CHEBI:68438"/>
        <dbReference type="ChEBI" id="CHEBI:131725"/>
        <dbReference type="EC" id="4.99.1.9"/>
    </reaction>
    <physiologicalReaction direction="right-to-left" evidence="6">
        <dbReference type="Rhea" id="RHEA:49574"/>
    </physiologicalReaction>
</comment>
<dbReference type="CDD" id="cd00419">
    <property type="entry name" value="Ferrochelatase_C"/>
    <property type="match status" value="1"/>
</dbReference>
<evidence type="ECO:0000256" key="8">
    <source>
        <dbReference type="RuleBase" id="RU004185"/>
    </source>
</evidence>
<gene>
    <name evidence="7" type="primary">cpfC</name>
    <name evidence="9" type="ORF">ACFPWU_05895</name>
</gene>
<evidence type="ECO:0000256" key="4">
    <source>
        <dbReference type="ARBA" id="ARBA00023239"/>
    </source>
</evidence>
<feature type="binding site" evidence="7">
    <location>
        <position position="61"/>
    </location>
    <ligand>
        <name>Fe-coproporphyrin III</name>
        <dbReference type="ChEBI" id="CHEBI:68438"/>
    </ligand>
</feature>